<proteinExistence type="predicted"/>
<dbReference type="GO" id="GO:0005829">
    <property type="term" value="C:cytosol"/>
    <property type="evidence" value="ECO:0007669"/>
    <property type="project" value="TreeGrafter"/>
</dbReference>
<accession>A0A7W5UK55</accession>
<dbReference type="Gene3D" id="3.40.50.2000">
    <property type="entry name" value="Glycogen Phosphorylase B"/>
    <property type="match status" value="2"/>
</dbReference>
<dbReference type="Pfam" id="PF01075">
    <property type="entry name" value="Glyco_transf_9"/>
    <property type="match status" value="1"/>
</dbReference>
<sequence length="349" mass="39334">MRHLAILRFSALGDIAMTVPVVDCLARQYPDLRITVVSRPFVGPLFEHLPPNVDFFPVDLRQDYVGLRGLWRLARQLKRHGVDAVADFHNVLRTIVIRRILQFHGLRVAHIDKGRAEKRRLVAHTSHKRLLSSFERYNKVLAALGLDVTLNFQRLALPASPLIDELLGPRGKTEYLLGVAPFAAHRGKIYPTGKLAEALALILEQRPSTRLFVFGTPREMDTIRKEWDDRFPRIVFVSDTLRGLGQELQLMGRLDAMISMDSANMHLASLVGCPVVSIWGQTHPDAGFMGWGQMGANIVQQELSCRPCSIFGNKPCRFGDYRCMQKISPNIIAAKVDEIFTGKKPKEIV</sequence>
<organism evidence="3 4">
    <name type="scientific">Alloprevotella rava</name>
    <dbReference type="NCBI Taxonomy" id="671218"/>
    <lineage>
        <taxon>Bacteria</taxon>
        <taxon>Pseudomonadati</taxon>
        <taxon>Bacteroidota</taxon>
        <taxon>Bacteroidia</taxon>
        <taxon>Bacteroidales</taxon>
        <taxon>Prevotellaceae</taxon>
        <taxon>Alloprevotella</taxon>
    </lineage>
</organism>
<evidence type="ECO:0000256" key="2">
    <source>
        <dbReference type="ARBA" id="ARBA00022679"/>
    </source>
</evidence>
<dbReference type="AlphaFoldDB" id="A0A7W5UK55"/>
<dbReference type="RefSeq" id="WP_183696444.1">
    <property type="nucleotide sequence ID" value="NZ_JACICA010000005.1"/>
</dbReference>
<keyword evidence="2 3" id="KW-0808">Transferase</keyword>
<keyword evidence="1" id="KW-0328">Glycosyltransferase</keyword>
<gene>
    <name evidence="3" type="ORF">FHS60_001300</name>
</gene>
<evidence type="ECO:0000256" key="1">
    <source>
        <dbReference type="ARBA" id="ARBA00022676"/>
    </source>
</evidence>
<reference evidence="3 4" key="1">
    <citation type="submission" date="2020-08" db="EMBL/GenBank/DDBJ databases">
        <title>Genomic Encyclopedia of Type Strains, Phase IV (KMG-IV): sequencing the most valuable type-strain genomes for metagenomic binning, comparative biology and taxonomic classification.</title>
        <authorList>
            <person name="Goeker M."/>
        </authorList>
    </citation>
    <scope>NUCLEOTIDE SEQUENCE [LARGE SCALE GENOMIC DNA]</scope>
    <source>
        <strain evidence="3 4">DSM 22548</strain>
    </source>
</reference>
<evidence type="ECO:0000313" key="4">
    <source>
        <dbReference type="Proteomes" id="UP000541425"/>
    </source>
</evidence>
<dbReference type="CDD" id="cd03789">
    <property type="entry name" value="GT9_LPS_heptosyltransferase"/>
    <property type="match status" value="1"/>
</dbReference>
<dbReference type="GO" id="GO:0008713">
    <property type="term" value="F:ADP-heptose-lipopolysaccharide heptosyltransferase activity"/>
    <property type="evidence" value="ECO:0007669"/>
    <property type="project" value="TreeGrafter"/>
</dbReference>
<dbReference type="InterPro" id="IPR051199">
    <property type="entry name" value="LPS_LOS_Heptosyltrfase"/>
</dbReference>
<dbReference type="PANTHER" id="PTHR30160:SF22">
    <property type="entry name" value="LIPOPOLYSACCHARIDE CORE BIOSYNTHESIS PROTEIN"/>
    <property type="match status" value="1"/>
</dbReference>
<dbReference type="EMBL" id="JACICA010000005">
    <property type="protein sequence ID" value="MBB3702831.1"/>
    <property type="molecule type" value="Genomic_DNA"/>
</dbReference>
<dbReference type="SUPFAM" id="SSF53756">
    <property type="entry name" value="UDP-Glycosyltransferase/glycogen phosphorylase"/>
    <property type="match status" value="1"/>
</dbReference>
<name>A0A7W5UK55_9BACT</name>
<dbReference type="PANTHER" id="PTHR30160">
    <property type="entry name" value="TETRAACYLDISACCHARIDE 4'-KINASE-RELATED"/>
    <property type="match status" value="1"/>
</dbReference>
<dbReference type="InterPro" id="IPR002201">
    <property type="entry name" value="Glyco_trans_9"/>
</dbReference>
<evidence type="ECO:0000313" key="3">
    <source>
        <dbReference type="EMBL" id="MBB3702831.1"/>
    </source>
</evidence>
<protein>
    <submittedName>
        <fullName evidence="3">ADP-heptose:LPS heptosyltransferase</fullName>
    </submittedName>
</protein>
<dbReference type="GO" id="GO:0009244">
    <property type="term" value="P:lipopolysaccharide core region biosynthetic process"/>
    <property type="evidence" value="ECO:0007669"/>
    <property type="project" value="TreeGrafter"/>
</dbReference>
<dbReference type="Proteomes" id="UP000541425">
    <property type="component" value="Unassembled WGS sequence"/>
</dbReference>
<comment type="caution">
    <text evidence="3">The sequence shown here is derived from an EMBL/GenBank/DDBJ whole genome shotgun (WGS) entry which is preliminary data.</text>
</comment>